<reference evidence="4" key="1">
    <citation type="submission" date="2021-02" db="EMBL/GenBank/DDBJ databases">
        <authorList>
            <person name="Nowell W R."/>
        </authorList>
    </citation>
    <scope>NUCLEOTIDE SEQUENCE</scope>
</reference>
<dbReference type="Proteomes" id="UP000663873">
    <property type="component" value="Unassembled WGS sequence"/>
</dbReference>
<dbReference type="GO" id="GO:0000978">
    <property type="term" value="F:RNA polymerase II cis-regulatory region sequence-specific DNA binding"/>
    <property type="evidence" value="ECO:0007669"/>
    <property type="project" value="TreeGrafter"/>
</dbReference>
<dbReference type="PANTHER" id="PTHR45796:SF4">
    <property type="entry name" value="FORKHEAD BOX P, ISOFORM C"/>
    <property type="match status" value="1"/>
</dbReference>
<protein>
    <recommendedName>
        <fullName evidence="3">Fork-head domain-containing protein</fullName>
    </recommendedName>
</protein>
<dbReference type="SMART" id="SM00339">
    <property type="entry name" value="FH"/>
    <property type="match status" value="1"/>
</dbReference>
<dbReference type="InterPro" id="IPR036388">
    <property type="entry name" value="WH-like_DNA-bd_sf"/>
</dbReference>
<feature type="non-terminal residue" evidence="4">
    <location>
        <position position="1"/>
    </location>
</feature>
<evidence type="ECO:0000313" key="4">
    <source>
        <dbReference type="EMBL" id="CAF4852635.1"/>
    </source>
</evidence>
<dbReference type="GO" id="GO:0000981">
    <property type="term" value="F:DNA-binding transcription factor activity, RNA polymerase II-specific"/>
    <property type="evidence" value="ECO:0007669"/>
    <property type="project" value="TreeGrafter"/>
</dbReference>
<evidence type="ECO:0000313" key="5">
    <source>
        <dbReference type="EMBL" id="CAF4852967.1"/>
    </source>
</evidence>
<dbReference type="PANTHER" id="PTHR45796">
    <property type="entry name" value="FORKHEAD BOX P, ISOFORM C"/>
    <property type="match status" value="1"/>
</dbReference>
<dbReference type="InterPro" id="IPR050998">
    <property type="entry name" value="FOXP"/>
</dbReference>
<evidence type="ECO:0000256" key="2">
    <source>
        <dbReference type="PROSITE-ProRule" id="PRU00089"/>
    </source>
</evidence>
<dbReference type="PROSITE" id="PS50039">
    <property type="entry name" value="FORK_HEAD_3"/>
    <property type="match status" value="1"/>
</dbReference>
<dbReference type="InterPro" id="IPR001766">
    <property type="entry name" value="Fork_head_dom"/>
</dbReference>
<dbReference type="PRINTS" id="PR00053">
    <property type="entry name" value="FORKHEAD"/>
</dbReference>
<gene>
    <name evidence="4" type="ORF">UJA718_LOCUS43538</name>
    <name evidence="5" type="ORF">UJA718_LOCUS43548</name>
</gene>
<feature type="DNA-binding region" description="Fork-head" evidence="2">
    <location>
        <begin position="6"/>
        <end position="51"/>
    </location>
</feature>
<evidence type="ECO:0000256" key="1">
    <source>
        <dbReference type="ARBA" id="ARBA00023125"/>
    </source>
</evidence>
<accession>A0A821S8X3</accession>
<keyword evidence="1 2" id="KW-0238">DNA-binding</keyword>
<keyword evidence="6" id="KW-1185">Reference proteome</keyword>
<dbReference type="Pfam" id="PF00250">
    <property type="entry name" value="Forkhead"/>
    <property type="match status" value="1"/>
</dbReference>
<name>A0A821S8X3_9BILA</name>
<sequence>MTHDVRPPFTYATLIRQAIIESPDNQLTLNEVYKWFEGQFLYFRKNAQTWK</sequence>
<comment type="caution">
    <text evidence="4">The sequence shown here is derived from an EMBL/GenBank/DDBJ whole genome shotgun (WGS) entry which is preliminary data.</text>
</comment>
<evidence type="ECO:0000259" key="3">
    <source>
        <dbReference type="PROSITE" id="PS50039"/>
    </source>
</evidence>
<evidence type="ECO:0000313" key="6">
    <source>
        <dbReference type="Proteomes" id="UP000663873"/>
    </source>
</evidence>
<comment type="subcellular location">
    <subcellularLocation>
        <location evidence="2">Nucleus</location>
    </subcellularLocation>
</comment>
<dbReference type="Gene3D" id="1.10.10.10">
    <property type="entry name" value="Winged helix-like DNA-binding domain superfamily/Winged helix DNA-binding domain"/>
    <property type="match status" value="1"/>
</dbReference>
<dbReference type="EMBL" id="CAJOBP010061391">
    <property type="protein sequence ID" value="CAF4852635.1"/>
    <property type="molecule type" value="Genomic_DNA"/>
</dbReference>
<dbReference type="InterPro" id="IPR036390">
    <property type="entry name" value="WH_DNA-bd_sf"/>
</dbReference>
<proteinExistence type="predicted"/>
<dbReference type="EMBL" id="CAJOBP010061497">
    <property type="protein sequence ID" value="CAF4852967.1"/>
    <property type="molecule type" value="Genomic_DNA"/>
</dbReference>
<dbReference type="AlphaFoldDB" id="A0A821S8X3"/>
<organism evidence="4 6">
    <name type="scientific">Rotaria socialis</name>
    <dbReference type="NCBI Taxonomy" id="392032"/>
    <lineage>
        <taxon>Eukaryota</taxon>
        <taxon>Metazoa</taxon>
        <taxon>Spiralia</taxon>
        <taxon>Gnathifera</taxon>
        <taxon>Rotifera</taxon>
        <taxon>Eurotatoria</taxon>
        <taxon>Bdelloidea</taxon>
        <taxon>Philodinida</taxon>
        <taxon>Philodinidae</taxon>
        <taxon>Rotaria</taxon>
    </lineage>
</organism>
<dbReference type="SUPFAM" id="SSF46785">
    <property type="entry name" value="Winged helix' DNA-binding domain"/>
    <property type="match status" value="1"/>
</dbReference>
<keyword evidence="2" id="KW-0539">Nucleus</keyword>
<feature type="domain" description="Fork-head" evidence="3">
    <location>
        <begin position="6"/>
        <end position="51"/>
    </location>
</feature>
<dbReference type="GO" id="GO:0005634">
    <property type="term" value="C:nucleus"/>
    <property type="evidence" value="ECO:0007669"/>
    <property type="project" value="UniProtKB-SubCell"/>
</dbReference>